<evidence type="ECO:0000313" key="7">
    <source>
        <dbReference type="EMBL" id="KEF57060.1"/>
    </source>
</evidence>
<evidence type="ECO:0000313" key="8">
    <source>
        <dbReference type="Proteomes" id="UP000027920"/>
    </source>
</evidence>
<protein>
    <submittedName>
        <fullName evidence="7">Uncharacterized protein</fullName>
    </submittedName>
</protein>
<comment type="caution">
    <text evidence="7">The sequence shown here is derived from an EMBL/GenBank/DDBJ whole genome shotgun (WGS) entry which is preliminary data.</text>
</comment>
<evidence type="ECO:0000256" key="1">
    <source>
        <dbReference type="ARBA" id="ARBA00022723"/>
    </source>
</evidence>
<keyword evidence="5" id="KW-0804">Transcription</keyword>
<reference evidence="7 8" key="1">
    <citation type="submission" date="2013-03" db="EMBL/GenBank/DDBJ databases">
        <title>The Genome Sequence of Exophiala aquamarina CBS 119918.</title>
        <authorList>
            <consortium name="The Broad Institute Genomics Platform"/>
            <person name="Cuomo C."/>
            <person name="de Hoog S."/>
            <person name="Gorbushina A."/>
            <person name="Walker B."/>
            <person name="Young S.K."/>
            <person name="Zeng Q."/>
            <person name="Gargeya S."/>
            <person name="Fitzgerald M."/>
            <person name="Haas B."/>
            <person name="Abouelleil A."/>
            <person name="Allen A.W."/>
            <person name="Alvarado L."/>
            <person name="Arachchi H.M."/>
            <person name="Berlin A.M."/>
            <person name="Chapman S.B."/>
            <person name="Gainer-Dewar J."/>
            <person name="Goldberg J."/>
            <person name="Griggs A."/>
            <person name="Gujja S."/>
            <person name="Hansen M."/>
            <person name="Howarth C."/>
            <person name="Imamovic A."/>
            <person name="Ireland A."/>
            <person name="Larimer J."/>
            <person name="McCowan C."/>
            <person name="Murphy C."/>
            <person name="Pearson M."/>
            <person name="Poon T.W."/>
            <person name="Priest M."/>
            <person name="Roberts A."/>
            <person name="Saif S."/>
            <person name="Shea T."/>
            <person name="Sisk P."/>
            <person name="Sykes S."/>
            <person name="Wortman J."/>
            <person name="Nusbaum C."/>
            <person name="Birren B."/>
        </authorList>
    </citation>
    <scope>NUCLEOTIDE SEQUENCE [LARGE SCALE GENOMIC DNA]</scope>
    <source>
        <strain evidence="7 8">CBS 119918</strain>
    </source>
</reference>
<dbReference type="InterPro" id="IPR021858">
    <property type="entry name" value="Fun_TF"/>
</dbReference>
<evidence type="ECO:0000256" key="6">
    <source>
        <dbReference type="ARBA" id="ARBA00023242"/>
    </source>
</evidence>
<sequence>MSACHSEPAILHAALAVAGAHKAYCDRQSAKSGMIPVTSSLATSIHLHYQKALSYLRRRIAVPSPECPEIVLIVCLVLLTFDMIEGRYGEALLHLTHGRRIVKDLNDSSSSDSHVPLSLPPVVTSAMDEIKYSFAMMDIQSVNFGSLKPHFKLVADTNLDGSPRLEIPASFTNFDDAWRYLLLLLNKCYRLFAAINELGSKKYDLPTDELVFRSERSSLLEDVEKWKDAFDKSSFRILSSGQSPLASKSTLLRLHHLTLCICVKASFNLGDEMFFDVLVPDFLALVGFCEDLLPNLPTISIETGIIQPLFLTGCLCRHPGIRRRLVRLLSHPRKEGHWDSKLIEIISRERMIFEEELAGYVHDDRQSLPDDVDLAQLIPREARWSESWIFFVKEDYSMVEITFRRKKRHPHLLLDGEDDHETRKKLVTFE</sequence>
<keyword evidence="2" id="KW-0862">Zinc</keyword>
<evidence type="ECO:0000256" key="2">
    <source>
        <dbReference type="ARBA" id="ARBA00022833"/>
    </source>
</evidence>
<evidence type="ECO:0000256" key="4">
    <source>
        <dbReference type="ARBA" id="ARBA00023125"/>
    </source>
</evidence>
<dbReference type="VEuPathDB" id="FungiDB:A1O9_07250"/>
<dbReference type="InterPro" id="IPR052360">
    <property type="entry name" value="Transcr_Regulatory_Proteins"/>
</dbReference>
<dbReference type="HOGENOM" id="CLU_011409_8_0_1"/>
<proteinExistence type="predicted"/>
<dbReference type="EMBL" id="AMGV01000005">
    <property type="protein sequence ID" value="KEF57060.1"/>
    <property type="molecule type" value="Genomic_DNA"/>
</dbReference>
<dbReference type="PANTHER" id="PTHR36206:SF12">
    <property type="entry name" value="ASPERCRYPTIN BIOSYNTHESIS CLUSTER-SPECIFIC TRANSCRIPTION REGULATOR ATNN-RELATED"/>
    <property type="match status" value="1"/>
</dbReference>
<name>A0A072PNE6_9EURO</name>
<dbReference type="AlphaFoldDB" id="A0A072PNE6"/>
<dbReference type="GO" id="GO:0003677">
    <property type="term" value="F:DNA binding"/>
    <property type="evidence" value="ECO:0007669"/>
    <property type="project" value="UniProtKB-KW"/>
</dbReference>
<keyword evidence="6" id="KW-0539">Nucleus</keyword>
<dbReference type="Proteomes" id="UP000027920">
    <property type="component" value="Unassembled WGS sequence"/>
</dbReference>
<dbReference type="GO" id="GO:0046872">
    <property type="term" value="F:metal ion binding"/>
    <property type="evidence" value="ECO:0007669"/>
    <property type="project" value="UniProtKB-KW"/>
</dbReference>
<dbReference type="RefSeq" id="XP_013259650.1">
    <property type="nucleotide sequence ID" value="XM_013404196.1"/>
</dbReference>
<dbReference type="Pfam" id="PF11951">
    <property type="entry name" value="Fungal_trans_2"/>
    <property type="match status" value="1"/>
</dbReference>
<evidence type="ECO:0000256" key="3">
    <source>
        <dbReference type="ARBA" id="ARBA00023015"/>
    </source>
</evidence>
<dbReference type="OrthoDB" id="2593732at2759"/>
<keyword evidence="3" id="KW-0805">Transcription regulation</keyword>
<dbReference type="PANTHER" id="PTHR36206">
    <property type="entry name" value="ASPERCRYPTIN BIOSYNTHESIS CLUSTER-SPECIFIC TRANSCRIPTION REGULATOR ATNN-RELATED"/>
    <property type="match status" value="1"/>
</dbReference>
<keyword evidence="4" id="KW-0238">DNA-binding</keyword>
<dbReference type="STRING" id="1182545.A0A072PNE6"/>
<organism evidence="7 8">
    <name type="scientific">Exophiala aquamarina CBS 119918</name>
    <dbReference type="NCBI Taxonomy" id="1182545"/>
    <lineage>
        <taxon>Eukaryota</taxon>
        <taxon>Fungi</taxon>
        <taxon>Dikarya</taxon>
        <taxon>Ascomycota</taxon>
        <taxon>Pezizomycotina</taxon>
        <taxon>Eurotiomycetes</taxon>
        <taxon>Chaetothyriomycetidae</taxon>
        <taxon>Chaetothyriales</taxon>
        <taxon>Herpotrichiellaceae</taxon>
        <taxon>Exophiala</taxon>
    </lineage>
</organism>
<evidence type="ECO:0000256" key="5">
    <source>
        <dbReference type="ARBA" id="ARBA00023163"/>
    </source>
</evidence>
<gene>
    <name evidence="7" type="ORF">A1O9_07250</name>
</gene>
<keyword evidence="8" id="KW-1185">Reference proteome</keyword>
<keyword evidence="1" id="KW-0479">Metal-binding</keyword>
<accession>A0A072PNE6</accession>
<dbReference type="GeneID" id="25282164"/>